<keyword evidence="5 6" id="KW-0560">Oxidoreductase</keyword>
<evidence type="ECO:0000256" key="4">
    <source>
        <dbReference type="ARBA" id="ARBA00022827"/>
    </source>
</evidence>
<evidence type="ECO:0000259" key="8">
    <source>
        <dbReference type="Pfam" id="PF02770"/>
    </source>
</evidence>
<dbReference type="PANTHER" id="PTHR42803">
    <property type="entry name" value="ACYL-COA DEHYDROGENASE"/>
    <property type="match status" value="1"/>
</dbReference>
<evidence type="ECO:0000259" key="7">
    <source>
        <dbReference type="Pfam" id="PF00441"/>
    </source>
</evidence>
<comment type="similarity">
    <text evidence="2 6">Belongs to the acyl-CoA dehydrogenase family.</text>
</comment>
<dbReference type="Gene3D" id="1.10.540.10">
    <property type="entry name" value="Acyl-CoA dehydrogenase/oxidase, N-terminal domain"/>
    <property type="match status" value="1"/>
</dbReference>
<dbReference type="Gene3D" id="2.40.110.10">
    <property type="entry name" value="Butyryl-CoA Dehydrogenase, subunit A, domain 2"/>
    <property type="match status" value="1"/>
</dbReference>
<dbReference type="InterPro" id="IPR036250">
    <property type="entry name" value="AcylCo_DH-like_C"/>
</dbReference>
<dbReference type="Pfam" id="PF02770">
    <property type="entry name" value="Acyl-CoA_dh_M"/>
    <property type="match status" value="1"/>
</dbReference>
<accession>A0ABP9VDT3</accession>
<comment type="cofactor">
    <cofactor evidence="1 6">
        <name>FAD</name>
        <dbReference type="ChEBI" id="CHEBI:57692"/>
    </cofactor>
</comment>
<feature type="domain" description="Acyl-CoA dehydrogenase/oxidase C-terminal" evidence="7">
    <location>
        <begin position="286"/>
        <end position="453"/>
    </location>
</feature>
<evidence type="ECO:0000256" key="2">
    <source>
        <dbReference type="ARBA" id="ARBA00009347"/>
    </source>
</evidence>
<evidence type="ECO:0000256" key="1">
    <source>
        <dbReference type="ARBA" id="ARBA00001974"/>
    </source>
</evidence>
<dbReference type="InterPro" id="IPR025878">
    <property type="entry name" value="Acyl-CoA_dh-like_C_dom"/>
</dbReference>
<proteinExistence type="inferred from homology"/>
<dbReference type="InterPro" id="IPR046373">
    <property type="entry name" value="Acyl-CoA_Oxase/DH_mid-dom_sf"/>
</dbReference>
<dbReference type="EMBL" id="BAABRN010000009">
    <property type="protein sequence ID" value="GAA5501473.1"/>
    <property type="molecule type" value="Genomic_DNA"/>
</dbReference>
<feature type="domain" description="Acyl-CoA oxidase/dehydrogenase middle" evidence="8">
    <location>
        <begin position="167"/>
        <end position="276"/>
    </location>
</feature>
<protein>
    <submittedName>
        <fullName evidence="11">3-methylmercaptopropionyl-CoA dehydrogenase</fullName>
    </submittedName>
</protein>
<dbReference type="InterPro" id="IPR009100">
    <property type="entry name" value="AcylCoA_DH/oxidase_NM_dom_sf"/>
</dbReference>
<gene>
    <name evidence="11" type="primary">dmdC_1</name>
    <name evidence="11" type="ORF">Dxin01_01205</name>
</gene>
<reference evidence="11 12" key="1">
    <citation type="submission" date="2024-02" db="EMBL/GenBank/DDBJ databases">
        <title>Deinococcus xinjiangensis NBRC 107630.</title>
        <authorList>
            <person name="Ichikawa N."/>
            <person name="Katano-Makiyama Y."/>
            <person name="Hidaka K."/>
        </authorList>
    </citation>
    <scope>NUCLEOTIDE SEQUENCE [LARGE SCALE GENOMIC DNA]</scope>
    <source>
        <strain evidence="11 12">NBRC 107630</strain>
    </source>
</reference>
<dbReference type="Pfam" id="PF02771">
    <property type="entry name" value="Acyl-CoA_dh_N"/>
    <property type="match status" value="1"/>
</dbReference>
<dbReference type="InterPro" id="IPR009075">
    <property type="entry name" value="AcylCo_DH/oxidase_C"/>
</dbReference>
<keyword evidence="12" id="KW-1185">Reference proteome</keyword>
<dbReference type="RefSeq" id="WP_353541439.1">
    <property type="nucleotide sequence ID" value="NZ_BAABRN010000009.1"/>
</dbReference>
<dbReference type="InterPro" id="IPR052166">
    <property type="entry name" value="Diverse_Acyl-CoA_DH"/>
</dbReference>
<dbReference type="SUPFAM" id="SSF56645">
    <property type="entry name" value="Acyl-CoA dehydrogenase NM domain-like"/>
    <property type="match status" value="1"/>
</dbReference>
<evidence type="ECO:0000259" key="9">
    <source>
        <dbReference type="Pfam" id="PF02771"/>
    </source>
</evidence>
<dbReference type="InterPro" id="IPR006091">
    <property type="entry name" value="Acyl-CoA_Oxase/DH_mid-dom"/>
</dbReference>
<dbReference type="SUPFAM" id="SSF47203">
    <property type="entry name" value="Acyl-CoA dehydrogenase C-terminal domain-like"/>
    <property type="match status" value="1"/>
</dbReference>
<organism evidence="11 12">
    <name type="scientific">Deinococcus xinjiangensis</name>
    <dbReference type="NCBI Taxonomy" id="457454"/>
    <lineage>
        <taxon>Bacteria</taxon>
        <taxon>Thermotogati</taxon>
        <taxon>Deinococcota</taxon>
        <taxon>Deinococci</taxon>
        <taxon>Deinococcales</taxon>
        <taxon>Deinococcaceae</taxon>
        <taxon>Deinococcus</taxon>
    </lineage>
</organism>
<evidence type="ECO:0000256" key="3">
    <source>
        <dbReference type="ARBA" id="ARBA00022630"/>
    </source>
</evidence>
<evidence type="ECO:0000256" key="6">
    <source>
        <dbReference type="RuleBase" id="RU362125"/>
    </source>
</evidence>
<name>A0ABP9VDT3_9DEIO</name>
<sequence length="613" mass="66495">MPSYKAPLRDMKFVMNELLEADKQLQAMPFYKDNETADAELLGQVLDEAARFVETEVQPLNQIGDREGCVRDEQGNVKTPTGFKAAYDKFRAAGWTGLDADPQWGGQGMPHMLGIAMNEMITSANVAWGMYPGLSHGAYSAISAVGTDEMKALYLPKIVSGEWAGTMCLTEPHAGTDLGMIRTKATDNGDGTYNITGTKIFISAGEHDLTDNIVHLVLARLEGSPQGIKGISLFLVPKFVPTAEGKVGERNGVVCGSLEHKMGIHGNATAVLNFDEAKGWLIGEVNKGMNNMFIMMNAARLGTGMQGLGLGEVAYQNALAYAKDRIQMRSEPRVNPSEPADPIIVHPDVRRMLLTGKAYTEAGRALALWLALSLDTEHHHPDEAKRKEAGDLVALLTPIAKAFMTDNGFNVTVQSQQVFGGHGYIAEWGMEQFVRDARIGQIYEGTNGIQALDLLGRKVLMDGGKKLQKLAGTLQEFAEENEGDEHIGDYVNQLGKAAQQLGSLTMVIGQKAMQGAEGADEVNAAAVDYLRFFGHVVYGYLWARMAKIAQEKIDAGQDKDGFYLAKVQTAKFYFAKLFPETKALAATIKAGNETLAVDDKAVFGWEAPALAHA</sequence>
<dbReference type="InterPro" id="IPR037069">
    <property type="entry name" value="AcylCoA_DH/ox_N_sf"/>
</dbReference>
<dbReference type="Gene3D" id="1.20.140.10">
    <property type="entry name" value="Butyryl-CoA Dehydrogenase, subunit A, domain 3"/>
    <property type="match status" value="1"/>
</dbReference>
<evidence type="ECO:0000256" key="5">
    <source>
        <dbReference type="ARBA" id="ARBA00023002"/>
    </source>
</evidence>
<dbReference type="PANTHER" id="PTHR42803:SF1">
    <property type="entry name" value="BROAD-SPECIFICITY LINEAR ACYL-COA DEHYDROGENASE FADE5"/>
    <property type="match status" value="1"/>
</dbReference>
<dbReference type="Pfam" id="PF00441">
    <property type="entry name" value="Acyl-CoA_dh_1"/>
    <property type="match status" value="1"/>
</dbReference>
<comment type="caution">
    <text evidence="11">The sequence shown here is derived from an EMBL/GenBank/DDBJ whole genome shotgun (WGS) entry which is preliminary data.</text>
</comment>
<evidence type="ECO:0000313" key="12">
    <source>
        <dbReference type="Proteomes" id="UP001458946"/>
    </source>
</evidence>
<keyword evidence="3 6" id="KW-0285">Flavoprotein</keyword>
<feature type="domain" description="Acyl-CoA dehydrogenase/oxidase N-terminal" evidence="9">
    <location>
        <begin position="44"/>
        <end position="162"/>
    </location>
</feature>
<evidence type="ECO:0000259" key="10">
    <source>
        <dbReference type="Pfam" id="PF12806"/>
    </source>
</evidence>
<feature type="domain" description="Acetyl-CoA dehydrogenase-like C-terminal" evidence="10">
    <location>
        <begin position="471"/>
        <end position="595"/>
    </location>
</feature>
<dbReference type="Proteomes" id="UP001458946">
    <property type="component" value="Unassembled WGS sequence"/>
</dbReference>
<keyword evidence="4 6" id="KW-0274">FAD</keyword>
<dbReference type="Pfam" id="PF12806">
    <property type="entry name" value="Acyl-CoA_dh_C"/>
    <property type="match status" value="1"/>
</dbReference>
<dbReference type="InterPro" id="IPR013786">
    <property type="entry name" value="AcylCoA_DH/ox_N"/>
</dbReference>
<evidence type="ECO:0000313" key="11">
    <source>
        <dbReference type="EMBL" id="GAA5501473.1"/>
    </source>
</evidence>